<dbReference type="PANTHER" id="PTHR39174:SF1">
    <property type="entry name" value="INNER MEMBRANE PROTEIN"/>
    <property type="match status" value="1"/>
</dbReference>
<sequence>MNSLKTIEEKNRQINKETKISIFLYILYFLWWYLTGYGLSNTDPSEYKYILGLPLWFFLSCVVGYIWFCIATIIVTKFFFKNFNLEDED</sequence>
<dbReference type="RefSeq" id="WP_210060427.1">
    <property type="nucleotide sequence ID" value="NZ_JAGGLJ010000005.1"/>
</dbReference>
<keyword evidence="1" id="KW-0812">Transmembrane</keyword>
<proteinExistence type="predicted"/>
<dbReference type="InterPro" id="IPR010398">
    <property type="entry name" value="DUF997"/>
</dbReference>
<protein>
    <submittedName>
        <fullName evidence="2">Membrane protein YhdT</fullName>
    </submittedName>
</protein>
<reference evidence="2 3" key="1">
    <citation type="submission" date="2021-03" db="EMBL/GenBank/DDBJ databases">
        <title>Genomic Encyclopedia of Type Strains, Phase IV (KMG-IV): sequencing the most valuable type-strain genomes for metagenomic binning, comparative biology and taxonomic classification.</title>
        <authorList>
            <person name="Goeker M."/>
        </authorList>
    </citation>
    <scope>NUCLEOTIDE SEQUENCE [LARGE SCALE GENOMIC DNA]</scope>
    <source>
        <strain evidence="2 3">DSM 27563</strain>
    </source>
</reference>
<gene>
    <name evidence="2" type="ORF">J2Z71_000652</name>
</gene>
<keyword evidence="1" id="KW-1133">Transmembrane helix</keyword>
<evidence type="ECO:0000256" key="1">
    <source>
        <dbReference type="SAM" id="Phobius"/>
    </source>
</evidence>
<dbReference type="Pfam" id="PF06196">
    <property type="entry name" value="DUF997"/>
    <property type="match status" value="1"/>
</dbReference>
<dbReference type="EMBL" id="JAGGLJ010000005">
    <property type="protein sequence ID" value="MBP2025127.1"/>
    <property type="molecule type" value="Genomic_DNA"/>
</dbReference>
<evidence type="ECO:0000313" key="3">
    <source>
        <dbReference type="Proteomes" id="UP001519306"/>
    </source>
</evidence>
<keyword evidence="1" id="KW-0472">Membrane</keyword>
<feature type="transmembrane region" description="Helical" evidence="1">
    <location>
        <begin position="55"/>
        <end position="80"/>
    </location>
</feature>
<dbReference type="Proteomes" id="UP001519306">
    <property type="component" value="Unassembled WGS sequence"/>
</dbReference>
<organism evidence="2 3">
    <name type="scientific">Peptoniphilus stercorisuis</name>
    <dbReference type="NCBI Taxonomy" id="1436965"/>
    <lineage>
        <taxon>Bacteria</taxon>
        <taxon>Bacillati</taxon>
        <taxon>Bacillota</taxon>
        <taxon>Tissierellia</taxon>
        <taxon>Tissierellales</taxon>
        <taxon>Peptoniphilaceae</taxon>
        <taxon>Peptoniphilus</taxon>
    </lineage>
</organism>
<dbReference type="PANTHER" id="PTHR39174">
    <property type="entry name" value="INNER MEMBRANE PROTEIN-RELATED"/>
    <property type="match status" value="1"/>
</dbReference>
<accession>A0ABS4KBJ5</accession>
<feature type="transmembrane region" description="Helical" evidence="1">
    <location>
        <begin position="20"/>
        <end position="40"/>
    </location>
</feature>
<keyword evidence="3" id="KW-1185">Reference proteome</keyword>
<comment type="caution">
    <text evidence="2">The sequence shown here is derived from an EMBL/GenBank/DDBJ whole genome shotgun (WGS) entry which is preliminary data.</text>
</comment>
<name>A0ABS4KBJ5_9FIRM</name>
<evidence type="ECO:0000313" key="2">
    <source>
        <dbReference type="EMBL" id="MBP2025127.1"/>
    </source>
</evidence>